<dbReference type="SMART" id="SM00421">
    <property type="entry name" value="HTH_LUXR"/>
    <property type="match status" value="1"/>
</dbReference>
<comment type="caution">
    <text evidence="6">The sequence shown here is derived from an EMBL/GenBank/DDBJ whole genome shotgun (WGS) entry which is preliminary data.</text>
</comment>
<dbReference type="CDD" id="cd06170">
    <property type="entry name" value="LuxR_C_like"/>
    <property type="match status" value="1"/>
</dbReference>
<dbReference type="GO" id="GO:0003677">
    <property type="term" value="F:DNA binding"/>
    <property type="evidence" value="ECO:0007669"/>
    <property type="project" value="UniProtKB-KW"/>
</dbReference>
<evidence type="ECO:0000256" key="3">
    <source>
        <dbReference type="PROSITE-ProRule" id="PRU00169"/>
    </source>
</evidence>
<evidence type="ECO:0000256" key="1">
    <source>
        <dbReference type="ARBA" id="ARBA00022553"/>
    </source>
</evidence>
<dbReference type="CDD" id="cd17535">
    <property type="entry name" value="REC_NarL-like"/>
    <property type="match status" value="1"/>
</dbReference>
<dbReference type="InterPro" id="IPR001789">
    <property type="entry name" value="Sig_transdc_resp-reg_receiver"/>
</dbReference>
<reference evidence="6 7" key="1">
    <citation type="submission" date="2020-07" db="EMBL/GenBank/DDBJ databases">
        <title>Sequencing the genomes of 1000 actinobacteria strains.</title>
        <authorList>
            <person name="Klenk H.-P."/>
        </authorList>
    </citation>
    <scope>NUCLEOTIDE SEQUENCE [LARGE SCALE GENOMIC DNA]</scope>
    <source>
        <strain evidence="6 7">DSM 15131</strain>
    </source>
</reference>
<evidence type="ECO:0000259" key="4">
    <source>
        <dbReference type="PROSITE" id="PS50043"/>
    </source>
</evidence>
<dbReference type="GO" id="GO:0006355">
    <property type="term" value="P:regulation of DNA-templated transcription"/>
    <property type="evidence" value="ECO:0007669"/>
    <property type="project" value="InterPro"/>
</dbReference>
<name>A0A7Y9ZLL2_9ACTN</name>
<feature type="modified residue" description="4-aspartylphosphate" evidence="3">
    <location>
        <position position="68"/>
    </location>
</feature>
<dbReference type="PANTHER" id="PTHR43214">
    <property type="entry name" value="TWO-COMPONENT RESPONSE REGULATOR"/>
    <property type="match status" value="1"/>
</dbReference>
<accession>A0A7Y9ZLL2</accession>
<evidence type="ECO:0000256" key="2">
    <source>
        <dbReference type="ARBA" id="ARBA00023125"/>
    </source>
</evidence>
<dbReference type="SMART" id="SM00448">
    <property type="entry name" value="REC"/>
    <property type="match status" value="1"/>
</dbReference>
<dbReference type="InterPro" id="IPR000792">
    <property type="entry name" value="Tscrpt_reg_LuxR_C"/>
</dbReference>
<dbReference type="RefSeq" id="WP_179650452.1">
    <property type="nucleotide sequence ID" value="NZ_JACBZM010000001.1"/>
</dbReference>
<evidence type="ECO:0000313" key="6">
    <source>
        <dbReference type="EMBL" id="NYI46598.1"/>
    </source>
</evidence>
<dbReference type="PROSITE" id="PS50110">
    <property type="entry name" value="RESPONSE_REGULATORY"/>
    <property type="match status" value="1"/>
</dbReference>
<dbReference type="SUPFAM" id="SSF46894">
    <property type="entry name" value="C-terminal effector domain of the bipartite response regulators"/>
    <property type="match status" value="1"/>
</dbReference>
<gene>
    <name evidence="6" type="ORF">BJ993_003678</name>
</gene>
<dbReference type="InterPro" id="IPR058245">
    <property type="entry name" value="NreC/VraR/RcsB-like_REC"/>
</dbReference>
<dbReference type="PROSITE" id="PS50043">
    <property type="entry name" value="HTH_LUXR_2"/>
    <property type="match status" value="1"/>
</dbReference>
<dbReference type="SUPFAM" id="SSF52172">
    <property type="entry name" value="CheY-like"/>
    <property type="match status" value="1"/>
</dbReference>
<dbReference type="Gene3D" id="3.40.50.2300">
    <property type="match status" value="1"/>
</dbReference>
<keyword evidence="1 3" id="KW-0597">Phosphoprotein</keyword>
<dbReference type="InterPro" id="IPR011006">
    <property type="entry name" value="CheY-like_superfamily"/>
</dbReference>
<sequence length="228" mass="24128">MTVQTEVRPAGPVEKMRIVVVDDHRMFAQLLAITLGDQPDMECVGIANDVATALSMVTALRPDLVLMDARLQDGDGVAATAELVATNPGLRVAVLSGFIDTALMRRAAEAGACALHPKDGDLEEILSAVRRARAGTFVVQPQLLRSLVAQSRDAQPLHPPLTEREHAVLQFLAAGLDASVIARELGISVNTCRGYVKTLLTKLGAHSQLEAVVFALRTGLVGVGDVAP</sequence>
<organism evidence="6 7">
    <name type="scientific">Nocardioides aromaticivorans</name>
    <dbReference type="NCBI Taxonomy" id="200618"/>
    <lineage>
        <taxon>Bacteria</taxon>
        <taxon>Bacillati</taxon>
        <taxon>Actinomycetota</taxon>
        <taxon>Actinomycetes</taxon>
        <taxon>Propionibacteriales</taxon>
        <taxon>Nocardioidaceae</taxon>
        <taxon>Nocardioides</taxon>
    </lineage>
</organism>
<keyword evidence="2 6" id="KW-0238">DNA-binding</keyword>
<dbReference type="InterPro" id="IPR039420">
    <property type="entry name" value="WalR-like"/>
</dbReference>
<dbReference type="GO" id="GO:0000160">
    <property type="term" value="P:phosphorelay signal transduction system"/>
    <property type="evidence" value="ECO:0007669"/>
    <property type="project" value="InterPro"/>
</dbReference>
<proteinExistence type="predicted"/>
<dbReference type="Pfam" id="PF00196">
    <property type="entry name" value="GerE"/>
    <property type="match status" value="1"/>
</dbReference>
<protein>
    <submittedName>
        <fullName evidence="6">DNA-binding NarL/FixJ family response regulator</fullName>
    </submittedName>
</protein>
<evidence type="ECO:0000313" key="7">
    <source>
        <dbReference type="Proteomes" id="UP000562045"/>
    </source>
</evidence>
<dbReference type="AlphaFoldDB" id="A0A7Y9ZLL2"/>
<dbReference type="PRINTS" id="PR00038">
    <property type="entry name" value="HTHLUXR"/>
</dbReference>
<dbReference type="EMBL" id="JACBZM010000001">
    <property type="protein sequence ID" value="NYI46598.1"/>
    <property type="molecule type" value="Genomic_DNA"/>
</dbReference>
<dbReference type="Pfam" id="PF00072">
    <property type="entry name" value="Response_reg"/>
    <property type="match status" value="1"/>
</dbReference>
<dbReference type="Proteomes" id="UP000562045">
    <property type="component" value="Unassembled WGS sequence"/>
</dbReference>
<feature type="domain" description="HTH luxR-type" evidence="4">
    <location>
        <begin position="154"/>
        <end position="219"/>
    </location>
</feature>
<dbReference type="InterPro" id="IPR016032">
    <property type="entry name" value="Sig_transdc_resp-reg_C-effctor"/>
</dbReference>
<feature type="domain" description="Response regulatory" evidence="5">
    <location>
        <begin position="17"/>
        <end position="133"/>
    </location>
</feature>
<evidence type="ECO:0000259" key="5">
    <source>
        <dbReference type="PROSITE" id="PS50110"/>
    </source>
</evidence>